<reference evidence="2 3" key="1">
    <citation type="submission" date="2017-11" db="EMBL/GenBank/DDBJ databases">
        <title>De-novo sequencing of pomegranate (Punica granatum L.) genome.</title>
        <authorList>
            <person name="Akparov Z."/>
            <person name="Amiraslanov A."/>
            <person name="Hajiyeva S."/>
            <person name="Abbasov M."/>
            <person name="Kaur K."/>
            <person name="Hamwieh A."/>
            <person name="Solovyev V."/>
            <person name="Salamov A."/>
            <person name="Braich B."/>
            <person name="Kosarev P."/>
            <person name="Mahmoud A."/>
            <person name="Hajiyev E."/>
            <person name="Babayeva S."/>
            <person name="Izzatullayeva V."/>
            <person name="Mammadov A."/>
            <person name="Mammadov A."/>
            <person name="Sharifova S."/>
            <person name="Ojaghi J."/>
            <person name="Eynullazada K."/>
            <person name="Bayramov B."/>
            <person name="Abdulazimova A."/>
            <person name="Shahmuradov I."/>
        </authorList>
    </citation>
    <scope>NUCLEOTIDE SEQUENCE [LARGE SCALE GENOMIC DNA]</scope>
    <source>
        <strain evidence="3">cv. AG2017</strain>
        <tissue evidence="2">Leaf</tissue>
    </source>
</reference>
<dbReference type="EMBL" id="PGOL01000479">
    <property type="protein sequence ID" value="PKI69925.1"/>
    <property type="molecule type" value="Genomic_DNA"/>
</dbReference>
<keyword evidence="3" id="KW-1185">Reference proteome</keyword>
<evidence type="ECO:0000313" key="2">
    <source>
        <dbReference type="EMBL" id="PKI69925.1"/>
    </source>
</evidence>
<organism evidence="2 3">
    <name type="scientific">Punica granatum</name>
    <name type="common">Pomegranate</name>
    <dbReference type="NCBI Taxonomy" id="22663"/>
    <lineage>
        <taxon>Eukaryota</taxon>
        <taxon>Viridiplantae</taxon>
        <taxon>Streptophyta</taxon>
        <taxon>Embryophyta</taxon>
        <taxon>Tracheophyta</taxon>
        <taxon>Spermatophyta</taxon>
        <taxon>Magnoliopsida</taxon>
        <taxon>eudicotyledons</taxon>
        <taxon>Gunneridae</taxon>
        <taxon>Pentapetalae</taxon>
        <taxon>rosids</taxon>
        <taxon>malvids</taxon>
        <taxon>Myrtales</taxon>
        <taxon>Lythraceae</taxon>
        <taxon>Punica</taxon>
    </lineage>
</organism>
<evidence type="ECO:0000313" key="3">
    <source>
        <dbReference type="Proteomes" id="UP000233551"/>
    </source>
</evidence>
<dbReference type="AlphaFoldDB" id="A0A2I0KN57"/>
<accession>A0A2I0KN57</accession>
<comment type="caution">
    <text evidence="2">The sequence shown here is derived from an EMBL/GenBank/DDBJ whole genome shotgun (WGS) entry which is preliminary data.</text>
</comment>
<evidence type="ECO:0000256" key="1">
    <source>
        <dbReference type="SAM" id="MobiDB-lite"/>
    </source>
</evidence>
<protein>
    <submittedName>
        <fullName evidence="2">Uncharacterized protein</fullName>
    </submittedName>
</protein>
<gene>
    <name evidence="2" type="ORF">CRG98_009800</name>
</gene>
<sequence length="134" mass="15021">MRDVIDRLRVNTSGTMFQNGTVQHLVRSINMCVYDEDGKGGSRHNLKVDITVSVSSTEQHCQKAWVTTSFFFKPCTCPDTVTLLEDKSLDGPTSSFIGKYQKGAAAQRNEVPPEDSEFRRRRGEFVAEQIAAVF</sequence>
<name>A0A2I0KN57_PUNGR</name>
<proteinExistence type="predicted"/>
<feature type="region of interest" description="Disordered" evidence="1">
    <location>
        <begin position="101"/>
        <end position="120"/>
    </location>
</feature>
<dbReference type="Proteomes" id="UP000233551">
    <property type="component" value="Unassembled WGS sequence"/>
</dbReference>